<evidence type="ECO:0000256" key="3">
    <source>
        <dbReference type="ARBA" id="ARBA00022475"/>
    </source>
</evidence>
<keyword evidence="5 7" id="KW-1133">Transmembrane helix</keyword>
<dbReference type="OrthoDB" id="9770036at2"/>
<evidence type="ECO:0000313" key="10">
    <source>
        <dbReference type="Proteomes" id="UP000272778"/>
    </source>
</evidence>
<feature type="transmembrane region" description="Helical" evidence="7">
    <location>
        <begin position="21"/>
        <end position="38"/>
    </location>
</feature>
<evidence type="ECO:0000256" key="7">
    <source>
        <dbReference type="SAM" id="Phobius"/>
    </source>
</evidence>
<dbReference type="InterPro" id="IPR051447">
    <property type="entry name" value="Lipoprotein-release_system"/>
</dbReference>
<dbReference type="PANTHER" id="PTHR30489:SF0">
    <property type="entry name" value="LIPOPROTEIN-RELEASING SYSTEM TRANSMEMBRANE PROTEIN LOLE"/>
    <property type="match status" value="1"/>
</dbReference>
<feature type="transmembrane region" description="Helical" evidence="7">
    <location>
        <begin position="372"/>
        <end position="399"/>
    </location>
</feature>
<comment type="caution">
    <text evidence="9">The sequence shown here is derived from an EMBL/GenBank/DDBJ whole genome shotgun (WGS) entry which is preliminary data.</text>
</comment>
<reference evidence="9 10" key="1">
    <citation type="submission" date="2018-11" db="EMBL/GenBank/DDBJ databases">
        <title>Paraburkholderia sp. DHOA04, isolated from soil.</title>
        <authorList>
            <person name="Gao Z.-H."/>
            <person name="Qiu L.-H."/>
            <person name="Fu J.-C."/>
        </authorList>
    </citation>
    <scope>NUCLEOTIDE SEQUENCE [LARGE SCALE GENOMIC DNA]</scope>
    <source>
        <strain evidence="9 10">DHOA04</strain>
    </source>
</reference>
<organism evidence="9 10">
    <name type="scientific">Paraburkholderia dinghuensis</name>
    <dbReference type="NCBI Taxonomy" id="2305225"/>
    <lineage>
        <taxon>Bacteria</taxon>
        <taxon>Pseudomonadati</taxon>
        <taxon>Pseudomonadota</taxon>
        <taxon>Betaproteobacteria</taxon>
        <taxon>Burkholderiales</taxon>
        <taxon>Burkholderiaceae</taxon>
        <taxon>Paraburkholderia</taxon>
    </lineage>
</organism>
<dbReference type="InterPro" id="IPR003838">
    <property type="entry name" value="ABC3_permease_C"/>
</dbReference>
<name>A0A3N6N1E1_9BURK</name>
<accession>A0A3N6N1E1</accession>
<evidence type="ECO:0000256" key="6">
    <source>
        <dbReference type="ARBA" id="ARBA00023136"/>
    </source>
</evidence>
<dbReference type="Pfam" id="PF02687">
    <property type="entry name" value="FtsX"/>
    <property type="match status" value="1"/>
</dbReference>
<evidence type="ECO:0000256" key="1">
    <source>
        <dbReference type="ARBA" id="ARBA00004651"/>
    </source>
</evidence>
<evidence type="ECO:0000256" key="5">
    <source>
        <dbReference type="ARBA" id="ARBA00022989"/>
    </source>
</evidence>
<evidence type="ECO:0000256" key="2">
    <source>
        <dbReference type="ARBA" id="ARBA00005236"/>
    </source>
</evidence>
<evidence type="ECO:0000313" key="9">
    <source>
        <dbReference type="EMBL" id="RQH09984.1"/>
    </source>
</evidence>
<dbReference type="GO" id="GO:0098797">
    <property type="term" value="C:plasma membrane protein complex"/>
    <property type="evidence" value="ECO:0007669"/>
    <property type="project" value="TreeGrafter"/>
</dbReference>
<dbReference type="Proteomes" id="UP000272778">
    <property type="component" value="Unassembled WGS sequence"/>
</dbReference>
<feature type="transmembrane region" description="Helical" evidence="7">
    <location>
        <begin position="419"/>
        <end position="441"/>
    </location>
</feature>
<sequence>MQTAKLAFRNLLRNRRRTLSTLGAIVVGAVGILLFGGYNRSIEYSLQTAFVRDIGHLQIQHEDYLRNGMGNPAEYSIRDYQKIMDTIAHDPVLASMTKVSTPVLLVSGIAGKYSTGVAHPALIYGCDEAGRAQLDRWDEYRLGAQLKTRKTLDKNPDSALIGAGLARLLQLGEFVNDPQYGSSTKQSDKVSESIPDDIRVLAQAAQQARPPDKGTRIELLAASTGGVPNIVRVQVDGVAPQAARELDDSFVGIHLQRAQQLLFGQDTPGVTAIILQLHKTAQLEAARSRLQHVLATSHVGERLAIYDFAQLQPTYGQVLGMFSDLFDFLLALILGIALFTVSNAMGVAVLERTVEIGTLRAVGLKRWDIQRLFLNEGVLLGVIGSVIGVAAALILANVINVSGLTWQPPGVIAPVPLRIAVWGEWWMIARVVGILLAATVFSSWWPARRAANVSVVEALRHR</sequence>
<dbReference type="GO" id="GO:0044874">
    <property type="term" value="P:lipoprotein localization to outer membrane"/>
    <property type="evidence" value="ECO:0007669"/>
    <property type="project" value="TreeGrafter"/>
</dbReference>
<dbReference type="AlphaFoldDB" id="A0A3N6N1E1"/>
<keyword evidence="10" id="KW-1185">Reference proteome</keyword>
<keyword evidence="4 7" id="KW-0812">Transmembrane</keyword>
<protein>
    <submittedName>
        <fullName evidence="9">ABC transporter permease</fullName>
    </submittedName>
</protein>
<proteinExistence type="inferred from homology"/>
<dbReference type="RefSeq" id="WP_124149381.1">
    <property type="nucleotide sequence ID" value="NZ_RQIS01000001.1"/>
</dbReference>
<comment type="subcellular location">
    <subcellularLocation>
        <location evidence="1">Cell membrane</location>
        <topology evidence="1">Multi-pass membrane protein</topology>
    </subcellularLocation>
</comment>
<gene>
    <name evidence="9" type="ORF">D1Y85_02280</name>
</gene>
<dbReference type="PANTHER" id="PTHR30489">
    <property type="entry name" value="LIPOPROTEIN-RELEASING SYSTEM TRANSMEMBRANE PROTEIN LOLE"/>
    <property type="match status" value="1"/>
</dbReference>
<comment type="similarity">
    <text evidence="2">Belongs to the ABC-4 integral membrane protein family. LolC/E subfamily.</text>
</comment>
<dbReference type="EMBL" id="RQIS01000001">
    <property type="protein sequence ID" value="RQH09984.1"/>
    <property type="molecule type" value="Genomic_DNA"/>
</dbReference>
<evidence type="ECO:0000259" key="8">
    <source>
        <dbReference type="Pfam" id="PF02687"/>
    </source>
</evidence>
<feature type="domain" description="ABC3 transporter permease C-terminal" evidence="8">
    <location>
        <begin position="328"/>
        <end position="454"/>
    </location>
</feature>
<keyword evidence="6 7" id="KW-0472">Membrane</keyword>
<feature type="transmembrane region" description="Helical" evidence="7">
    <location>
        <begin position="328"/>
        <end position="351"/>
    </location>
</feature>
<evidence type="ECO:0000256" key="4">
    <source>
        <dbReference type="ARBA" id="ARBA00022692"/>
    </source>
</evidence>
<keyword evidence="3" id="KW-1003">Cell membrane</keyword>